<evidence type="ECO:0000313" key="1">
    <source>
        <dbReference type="EMBL" id="CAD7448020.1"/>
    </source>
</evidence>
<reference evidence="1" key="1">
    <citation type="submission" date="2020-11" db="EMBL/GenBank/DDBJ databases">
        <authorList>
            <person name="Tran Van P."/>
        </authorList>
    </citation>
    <scope>NUCLEOTIDE SEQUENCE</scope>
</reference>
<dbReference type="AlphaFoldDB" id="A0A7R9F6S2"/>
<accession>A0A7R9F6S2</accession>
<protein>
    <submittedName>
        <fullName evidence="1">Uncharacterized protein</fullName>
    </submittedName>
</protein>
<proteinExistence type="predicted"/>
<gene>
    <name evidence="1" type="ORF">TBIB3V08_LOCUS10313</name>
</gene>
<sequence length="83" mass="9228">MGLGWGGEWLADAWPLGDDSEVVKETVYLGQVDKSATSKHLKSRGITYKDVRYKWKLAAVMPTEELIPAEALKDHTECIYSGS</sequence>
<name>A0A7R9F6S2_9NEOP</name>
<organism evidence="1">
    <name type="scientific">Timema bartmani</name>
    <dbReference type="NCBI Taxonomy" id="61472"/>
    <lineage>
        <taxon>Eukaryota</taxon>
        <taxon>Metazoa</taxon>
        <taxon>Ecdysozoa</taxon>
        <taxon>Arthropoda</taxon>
        <taxon>Hexapoda</taxon>
        <taxon>Insecta</taxon>
        <taxon>Pterygota</taxon>
        <taxon>Neoptera</taxon>
        <taxon>Polyneoptera</taxon>
        <taxon>Phasmatodea</taxon>
        <taxon>Timematodea</taxon>
        <taxon>Timematoidea</taxon>
        <taxon>Timematidae</taxon>
        <taxon>Timema</taxon>
    </lineage>
</organism>
<dbReference type="EMBL" id="OD569497">
    <property type="protein sequence ID" value="CAD7448020.1"/>
    <property type="molecule type" value="Genomic_DNA"/>
</dbReference>